<dbReference type="GO" id="GO:0016740">
    <property type="term" value="F:transferase activity"/>
    <property type="evidence" value="ECO:0007669"/>
    <property type="project" value="UniProtKB-KW"/>
</dbReference>
<dbReference type="PANTHER" id="PTHR11895">
    <property type="entry name" value="TRANSAMIDASE"/>
    <property type="match status" value="1"/>
</dbReference>
<gene>
    <name evidence="3" type="ORF">SAMN05878391_2423</name>
</gene>
<organism evidence="3 4">
    <name type="scientific">Salinicoccus kekensis</name>
    <dbReference type="NCBI Taxonomy" id="714307"/>
    <lineage>
        <taxon>Bacteria</taxon>
        <taxon>Bacillati</taxon>
        <taxon>Bacillota</taxon>
        <taxon>Bacilli</taxon>
        <taxon>Bacillales</taxon>
        <taxon>Staphylococcaceae</taxon>
        <taxon>Salinicoccus</taxon>
    </lineage>
</organism>
<comment type="similarity">
    <text evidence="1">Belongs to the amidase family.</text>
</comment>
<dbReference type="InterPro" id="IPR023631">
    <property type="entry name" value="Amidase_dom"/>
</dbReference>
<reference evidence="4" key="1">
    <citation type="submission" date="2017-08" db="EMBL/GenBank/DDBJ databases">
        <authorList>
            <person name="Varghese N."/>
            <person name="Submissions S."/>
        </authorList>
    </citation>
    <scope>NUCLEOTIDE SEQUENCE [LARGE SCALE GENOMIC DNA]</scope>
    <source>
        <strain evidence="4">DSM 23173</strain>
    </source>
</reference>
<evidence type="ECO:0000259" key="2">
    <source>
        <dbReference type="Pfam" id="PF01425"/>
    </source>
</evidence>
<dbReference type="SUPFAM" id="SSF75304">
    <property type="entry name" value="Amidase signature (AS) enzymes"/>
    <property type="match status" value="1"/>
</dbReference>
<evidence type="ECO:0000256" key="1">
    <source>
        <dbReference type="ARBA" id="ARBA00009199"/>
    </source>
</evidence>
<dbReference type="PANTHER" id="PTHR11895:SF7">
    <property type="entry name" value="GLUTAMYL-TRNA(GLN) AMIDOTRANSFERASE SUBUNIT A, MITOCHONDRIAL"/>
    <property type="match status" value="1"/>
</dbReference>
<evidence type="ECO:0000313" key="3">
    <source>
        <dbReference type="EMBL" id="SOC44577.1"/>
    </source>
</evidence>
<keyword evidence="4" id="KW-1185">Reference proteome</keyword>
<dbReference type="InterPro" id="IPR000120">
    <property type="entry name" value="Amidase"/>
</dbReference>
<sequence length="472" mass="50614">MTDLEFMKASELAPMIEKKEVSPVELTERFLHRIDKLNPKLNAYLTTLETNALEQARSAEEEIMNGRYKGPLHGIPIGIKDNYKTKGIRTTGGAKIFDEYTPDVNATTVNNLEEAGGINLGKLNMNPLGAGSSGNNLDYGVSPNPWNTNHLPGGSSSGSATALASGLAVLTTGTDTWGSNRIPAAMSGVYGLKPTHGLVSTHGLLPTAWSLDTSGPFARSVSDIALMLNVMAGFDPKDPQSLNIDIPDYTKTLNKDIKGLKIGVPRYYLEGLAPDIETLFGKARKTLEDLGAEVREIDIPELSMSSFAGQVTATGEAAAYNYSMMQEDAGQYPQDVRVLLSAGTVSSTSQYLKAQQARRKLADAFQRAFEEVDVLLGPTLPITTPEIAKDETKQNLQVIQRGLPFTVPANLTGVPSLAVPMGLSSDGMPAGMQFIGSHLSEEKLMQVGSAWENTNPISVGYAEIEGSHIPDE</sequence>
<keyword evidence="3" id="KW-0808">Transferase</keyword>
<dbReference type="EMBL" id="OBQF01000006">
    <property type="protein sequence ID" value="SOC44577.1"/>
    <property type="molecule type" value="Genomic_DNA"/>
</dbReference>
<evidence type="ECO:0000313" key="4">
    <source>
        <dbReference type="Proteomes" id="UP000219412"/>
    </source>
</evidence>
<proteinExistence type="inferred from homology"/>
<name>A0A285US98_9STAP</name>
<dbReference type="Proteomes" id="UP000219412">
    <property type="component" value="Unassembled WGS sequence"/>
</dbReference>
<dbReference type="Gene3D" id="3.90.1300.10">
    <property type="entry name" value="Amidase signature (AS) domain"/>
    <property type="match status" value="1"/>
</dbReference>
<dbReference type="OrthoDB" id="9811471at2"/>
<dbReference type="RefSeq" id="WP_097042475.1">
    <property type="nucleotide sequence ID" value="NZ_OBQF01000006.1"/>
</dbReference>
<protein>
    <submittedName>
        <fullName evidence="3">Aspartyl/glutamyl-tRNA(Asn/Gln) amidotransferase subunit A</fullName>
    </submittedName>
</protein>
<dbReference type="InterPro" id="IPR036928">
    <property type="entry name" value="AS_sf"/>
</dbReference>
<accession>A0A285US98</accession>
<dbReference type="Pfam" id="PF01425">
    <property type="entry name" value="Amidase"/>
    <property type="match status" value="1"/>
</dbReference>
<feature type="domain" description="Amidase" evidence="2">
    <location>
        <begin position="25"/>
        <end position="444"/>
    </location>
</feature>
<dbReference type="AlphaFoldDB" id="A0A285US98"/>